<dbReference type="Proteomes" id="UP000183585">
    <property type="component" value="Unassembled WGS sequence"/>
</dbReference>
<feature type="domain" description="Thioredoxin" evidence="2">
    <location>
        <begin position="49"/>
        <end position="177"/>
    </location>
</feature>
<name>A0A1C4ZUP1_9ACTN</name>
<evidence type="ECO:0000313" key="3">
    <source>
        <dbReference type="EMBL" id="SCF36660.1"/>
    </source>
</evidence>
<dbReference type="AlphaFoldDB" id="A0A1C4ZUP1"/>
<dbReference type="PROSITE" id="PS51352">
    <property type="entry name" value="THIOREDOXIN_2"/>
    <property type="match status" value="1"/>
</dbReference>
<reference evidence="4" key="1">
    <citation type="submission" date="2016-06" db="EMBL/GenBank/DDBJ databases">
        <authorList>
            <person name="Varghese N."/>
            <person name="Submissions Spin"/>
        </authorList>
    </citation>
    <scope>NUCLEOTIDE SEQUENCE [LARGE SCALE GENOMIC DNA]</scope>
    <source>
        <strain evidence="4">DSM 43168</strain>
    </source>
</reference>
<keyword evidence="3" id="KW-0413">Isomerase</keyword>
<keyword evidence="1" id="KW-0472">Membrane</keyword>
<dbReference type="CDD" id="cd02947">
    <property type="entry name" value="TRX_family"/>
    <property type="match status" value="1"/>
</dbReference>
<dbReference type="STRING" id="47853.TK50_30560"/>
<dbReference type="GO" id="GO:0016853">
    <property type="term" value="F:isomerase activity"/>
    <property type="evidence" value="ECO:0007669"/>
    <property type="project" value="UniProtKB-KW"/>
</dbReference>
<dbReference type="InterPro" id="IPR013766">
    <property type="entry name" value="Thioredoxin_domain"/>
</dbReference>
<keyword evidence="4" id="KW-1185">Reference proteome</keyword>
<dbReference type="InterPro" id="IPR036249">
    <property type="entry name" value="Thioredoxin-like_sf"/>
</dbReference>
<evidence type="ECO:0000259" key="2">
    <source>
        <dbReference type="PROSITE" id="PS51352"/>
    </source>
</evidence>
<dbReference type="SUPFAM" id="SSF52833">
    <property type="entry name" value="Thioredoxin-like"/>
    <property type="match status" value="1"/>
</dbReference>
<protein>
    <submittedName>
        <fullName evidence="3">Thiol-disulfide isomerase or thioredoxin</fullName>
    </submittedName>
</protein>
<evidence type="ECO:0000256" key="1">
    <source>
        <dbReference type="SAM" id="Phobius"/>
    </source>
</evidence>
<dbReference type="Pfam" id="PF00085">
    <property type="entry name" value="Thioredoxin"/>
    <property type="match status" value="1"/>
</dbReference>
<dbReference type="Gene3D" id="3.40.30.10">
    <property type="entry name" value="Glutaredoxin"/>
    <property type="match status" value="1"/>
</dbReference>
<proteinExistence type="predicted"/>
<accession>A0A1C4ZUP1</accession>
<gene>
    <name evidence="3" type="ORF">GA0070563_1108</name>
</gene>
<keyword evidence="1" id="KW-0812">Transmembrane</keyword>
<sequence>MGADLGLWHPGPVRDQTLTGVLLVVGVLGAATGFGRWRRRRDGRLRSVVAAAPPAPPAHPDRWTPAVDGGTVPQDPRRALLARLGARPGAVTLVQFSSAVCAPCRATRRVLEQVEAAVAGVVLVEVDAERHLDAVRELDVWRTPTVLVVDPAGRVVLRASGVPVRDDLVAAVAKLLAGADR</sequence>
<keyword evidence="1" id="KW-1133">Transmembrane helix</keyword>
<organism evidence="3 4">
    <name type="scientific">Micromonospora carbonacea</name>
    <dbReference type="NCBI Taxonomy" id="47853"/>
    <lineage>
        <taxon>Bacteria</taxon>
        <taxon>Bacillati</taxon>
        <taxon>Actinomycetota</taxon>
        <taxon>Actinomycetes</taxon>
        <taxon>Micromonosporales</taxon>
        <taxon>Micromonosporaceae</taxon>
        <taxon>Micromonospora</taxon>
    </lineage>
</organism>
<feature type="transmembrane region" description="Helical" evidence="1">
    <location>
        <begin position="20"/>
        <end position="37"/>
    </location>
</feature>
<dbReference type="EMBL" id="FMCT01000010">
    <property type="protein sequence ID" value="SCF36660.1"/>
    <property type="molecule type" value="Genomic_DNA"/>
</dbReference>
<evidence type="ECO:0000313" key="4">
    <source>
        <dbReference type="Proteomes" id="UP000183585"/>
    </source>
</evidence>